<organism evidence="1 2">
    <name type="scientific">Rangifer tarandus platyrhynchus</name>
    <name type="common">Svalbard reindeer</name>
    <dbReference type="NCBI Taxonomy" id="3082113"/>
    <lineage>
        <taxon>Eukaryota</taxon>
        <taxon>Metazoa</taxon>
        <taxon>Chordata</taxon>
        <taxon>Craniata</taxon>
        <taxon>Vertebrata</taxon>
        <taxon>Euteleostomi</taxon>
        <taxon>Mammalia</taxon>
        <taxon>Eutheria</taxon>
        <taxon>Laurasiatheria</taxon>
        <taxon>Artiodactyla</taxon>
        <taxon>Ruminantia</taxon>
        <taxon>Pecora</taxon>
        <taxon>Cervidae</taxon>
        <taxon>Odocoileinae</taxon>
        <taxon>Rangifer</taxon>
    </lineage>
</organism>
<accession>A0AC59ZW89</accession>
<evidence type="ECO:0000313" key="1">
    <source>
        <dbReference type="EMBL" id="CAN0523867.1"/>
    </source>
</evidence>
<proteinExistence type="predicted"/>
<dbReference type="EMBL" id="OX596089">
    <property type="protein sequence ID" value="CAN0523867.1"/>
    <property type="molecule type" value="Genomic_DNA"/>
</dbReference>
<reference evidence="1" key="1">
    <citation type="submission" date="2023-05" db="EMBL/GenBank/DDBJ databases">
        <authorList>
            <consortium name="ELIXIR-Norway"/>
        </authorList>
    </citation>
    <scope>NUCLEOTIDE SEQUENCE</scope>
</reference>
<reference evidence="1" key="2">
    <citation type="submission" date="2025-03" db="EMBL/GenBank/DDBJ databases">
        <authorList>
            <consortium name="ELIXIR-Norway"/>
            <consortium name="Elixir Norway"/>
        </authorList>
    </citation>
    <scope>NUCLEOTIDE SEQUENCE</scope>
</reference>
<evidence type="ECO:0000313" key="2">
    <source>
        <dbReference type="Proteomes" id="UP001162501"/>
    </source>
</evidence>
<gene>
    <name evidence="1" type="ORF">MRATA1EN22A_LOCUS23884</name>
</gene>
<dbReference type="Proteomes" id="UP001162501">
    <property type="component" value="Chromosome 5"/>
</dbReference>
<protein>
    <submittedName>
        <fullName evidence="1">Uncharacterized protein</fullName>
    </submittedName>
</protein>
<name>A0AC59ZW89_RANTA</name>
<sequence length="138" mass="14789">MDEATVVGALPPLSPVAKMSTRPCSALIHSDLLVPALPLVPRDGPSAGDALGSKISSTEQEERKSCSQLSTKKQLAEACLLPFVWVPVNACMCISCGHDRTEVRDVTVTLSTIRLSPHPSSRPREGTLIIMPYACLYC</sequence>